<dbReference type="AlphaFoldDB" id="A0A165JBD0"/>
<evidence type="ECO:0000256" key="1">
    <source>
        <dbReference type="SAM" id="MobiDB-lite"/>
    </source>
</evidence>
<feature type="compositionally biased region" description="Polar residues" evidence="1">
    <location>
        <begin position="147"/>
        <end position="161"/>
    </location>
</feature>
<feature type="region of interest" description="Disordered" evidence="1">
    <location>
        <begin position="121"/>
        <end position="165"/>
    </location>
</feature>
<proteinExistence type="predicted"/>
<dbReference type="Proteomes" id="UP000076842">
    <property type="component" value="Unassembled WGS sequence"/>
</dbReference>
<name>A0A165JBD0_9BASI</name>
<sequence>MHIFLSIRTTSSSSVRDIPKSQQGETLPSDLHVSGRRCLGMCAQRQMGHTTKGRSHVKYKYRESTRYSVVAEYMSVERTSLVLMLTRSGTGMGHGAWNLPTSKCIISRTLAVTRFGTKPHSASRTPYLMGQKGKTISSSHGKADPAASSSCNENKAATRQSTYRKRDRAAYAAMRPVQCGRPLLVQAELDAAHTAVMFLAERRPFLHDPVDPEASNPRVCLPEGR</sequence>
<feature type="region of interest" description="Disordered" evidence="1">
    <location>
        <begin position="8"/>
        <end position="29"/>
    </location>
</feature>
<keyword evidence="3" id="KW-1185">Reference proteome</keyword>
<dbReference type="EMBL" id="KV423922">
    <property type="protein sequence ID" value="KZT61618.1"/>
    <property type="molecule type" value="Genomic_DNA"/>
</dbReference>
<dbReference type="InParanoid" id="A0A165JBD0"/>
<feature type="compositionally biased region" description="Polar residues" evidence="1">
    <location>
        <begin position="8"/>
        <end position="26"/>
    </location>
</feature>
<reference evidence="2 3" key="1">
    <citation type="journal article" date="2016" name="Mol. Biol. Evol.">
        <title>Comparative Genomics of Early-Diverging Mushroom-Forming Fungi Provides Insights into the Origins of Lignocellulose Decay Capabilities.</title>
        <authorList>
            <person name="Nagy L.G."/>
            <person name="Riley R."/>
            <person name="Tritt A."/>
            <person name="Adam C."/>
            <person name="Daum C."/>
            <person name="Floudas D."/>
            <person name="Sun H."/>
            <person name="Yadav J.S."/>
            <person name="Pangilinan J."/>
            <person name="Larsson K.H."/>
            <person name="Matsuura K."/>
            <person name="Barry K."/>
            <person name="Labutti K."/>
            <person name="Kuo R."/>
            <person name="Ohm R.A."/>
            <person name="Bhattacharya S.S."/>
            <person name="Shirouzu T."/>
            <person name="Yoshinaga Y."/>
            <person name="Martin F.M."/>
            <person name="Grigoriev I.V."/>
            <person name="Hibbett D.S."/>
        </authorList>
    </citation>
    <scope>NUCLEOTIDE SEQUENCE [LARGE SCALE GENOMIC DNA]</scope>
    <source>
        <strain evidence="2 3">HHB12733</strain>
    </source>
</reference>
<protein>
    <submittedName>
        <fullName evidence="2">Uncharacterized protein</fullName>
    </submittedName>
</protein>
<gene>
    <name evidence="2" type="ORF">CALCODRAFT_506172</name>
</gene>
<accession>A0A165JBD0</accession>
<organism evidence="2 3">
    <name type="scientific">Calocera cornea HHB12733</name>
    <dbReference type="NCBI Taxonomy" id="1353952"/>
    <lineage>
        <taxon>Eukaryota</taxon>
        <taxon>Fungi</taxon>
        <taxon>Dikarya</taxon>
        <taxon>Basidiomycota</taxon>
        <taxon>Agaricomycotina</taxon>
        <taxon>Dacrymycetes</taxon>
        <taxon>Dacrymycetales</taxon>
        <taxon>Dacrymycetaceae</taxon>
        <taxon>Calocera</taxon>
    </lineage>
</organism>
<evidence type="ECO:0000313" key="3">
    <source>
        <dbReference type="Proteomes" id="UP000076842"/>
    </source>
</evidence>
<evidence type="ECO:0000313" key="2">
    <source>
        <dbReference type="EMBL" id="KZT61618.1"/>
    </source>
</evidence>